<dbReference type="FunFam" id="3.40.50.720:FF:000121">
    <property type="entry name" value="Prostaglandin reductase 2"/>
    <property type="match status" value="1"/>
</dbReference>
<comment type="catalytic activity">
    <reaction evidence="24">
        <text>13,14-dihydro-15-oxo-prostaglandin F1alpha + NADP(+) = 15-oxoprostaglandin F1alpha + NADPH + H(+)</text>
        <dbReference type="Rhea" id="RHEA:50592"/>
        <dbReference type="ChEBI" id="CHEBI:15378"/>
        <dbReference type="ChEBI" id="CHEBI:57783"/>
        <dbReference type="ChEBI" id="CHEBI:58349"/>
        <dbReference type="ChEBI" id="CHEBI:79072"/>
        <dbReference type="ChEBI" id="CHEBI:133411"/>
    </reaction>
    <physiologicalReaction direction="right-to-left" evidence="24">
        <dbReference type="Rhea" id="RHEA:50594"/>
    </physiologicalReaction>
</comment>
<evidence type="ECO:0000256" key="27">
    <source>
        <dbReference type="ARBA" id="ARBA00048290"/>
    </source>
</evidence>
<evidence type="ECO:0000256" key="7">
    <source>
        <dbReference type="ARBA" id="ARBA00022490"/>
    </source>
</evidence>
<protein>
    <recommendedName>
        <fullName evidence="6">Prostaglandin reductase 1</fullName>
        <ecNumber evidence="4">1.3.1.48</ecNumber>
        <ecNumber evidence="5">1.3.1.74</ecNumber>
    </recommendedName>
    <alternativeName>
        <fullName evidence="19">15-oxoprostaglandin 13-reductase</fullName>
    </alternativeName>
    <alternativeName>
        <fullName evidence="17">Dithiolethione-inducible gene 1 protein</fullName>
    </alternativeName>
    <alternativeName>
        <fullName evidence="16">Leukotriene B4 12-hydroxydehydrogenase</fullName>
    </alternativeName>
    <alternativeName>
        <fullName evidence="18">NAD(P)H-dependent alkenal/one oxidoreductase</fullName>
    </alternativeName>
</protein>
<comment type="catalytic activity">
    <reaction evidence="34">
        <text>hexanal + NADP(+) = (E)-hex-2-enal + NADPH + H(+)</text>
        <dbReference type="Rhea" id="RHEA:50776"/>
        <dbReference type="ChEBI" id="CHEBI:15378"/>
        <dbReference type="ChEBI" id="CHEBI:28913"/>
        <dbReference type="ChEBI" id="CHEBI:57783"/>
        <dbReference type="ChEBI" id="CHEBI:58349"/>
        <dbReference type="ChEBI" id="CHEBI:88528"/>
    </reaction>
    <physiologicalReaction direction="right-to-left" evidence="34">
        <dbReference type="Rhea" id="RHEA:50778"/>
    </physiologicalReaction>
</comment>
<dbReference type="Gene3D" id="3.90.180.10">
    <property type="entry name" value="Medium-chain alcohol dehydrogenases, catalytic domain"/>
    <property type="match status" value="1"/>
</dbReference>
<dbReference type="InterPro" id="IPR036291">
    <property type="entry name" value="NAD(P)-bd_dom_sf"/>
</dbReference>
<dbReference type="EC" id="1.3.1.48" evidence="4"/>
<dbReference type="GO" id="GO:0047522">
    <property type="term" value="F:15-oxoprostaglandin 13-reductase [NAD(P)+] activity"/>
    <property type="evidence" value="ECO:0007669"/>
    <property type="project" value="UniProtKB-EC"/>
</dbReference>
<evidence type="ECO:0000313" key="38">
    <source>
        <dbReference type="Proteomes" id="UP001497644"/>
    </source>
</evidence>
<evidence type="ECO:0000256" key="19">
    <source>
        <dbReference type="ARBA" id="ARBA00033119"/>
    </source>
</evidence>
<evidence type="ECO:0000256" key="31">
    <source>
        <dbReference type="ARBA" id="ARBA00049068"/>
    </source>
</evidence>
<dbReference type="GO" id="GO:0032440">
    <property type="term" value="F:2-alkenal reductase [NAD(P)H] activity"/>
    <property type="evidence" value="ECO:0007669"/>
    <property type="project" value="UniProtKB-EC"/>
</dbReference>
<evidence type="ECO:0000256" key="22">
    <source>
        <dbReference type="ARBA" id="ARBA00047742"/>
    </source>
</evidence>
<feature type="domain" description="Enoyl reductase (ER)" evidence="36">
    <location>
        <begin position="76"/>
        <end position="392"/>
    </location>
</feature>
<keyword evidence="10" id="KW-0276">Fatty acid metabolism</keyword>
<dbReference type="InterPro" id="IPR014190">
    <property type="entry name" value="PTGR1"/>
</dbReference>
<dbReference type="Proteomes" id="UP001497644">
    <property type="component" value="Chromosome 3"/>
</dbReference>
<evidence type="ECO:0000256" key="35">
    <source>
        <dbReference type="SAM" id="MobiDB-lite"/>
    </source>
</evidence>
<evidence type="ECO:0000256" key="29">
    <source>
        <dbReference type="ARBA" id="ARBA00048591"/>
    </source>
</evidence>
<dbReference type="EC" id="1.3.1.74" evidence="5"/>
<evidence type="ECO:0000256" key="21">
    <source>
        <dbReference type="ARBA" id="ARBA00047617"/>
    </source>
</evidence>
<dbReference type="InterPro" id="IPR013149">
    <property type="entry name" value="ADH-like_C"/>
</dbReference>
<comment type="catalytic activity">
    <reaction evidence="30">
        <text>6-trans-leukotriene B4 + NADP(+) = 12-oxo-(5S)-hydroxy-(6E,8E,10E,14Z)-eicosatetraenoate + NADPH + H(+)</text>
        <dbReference type="Rhea" id="RHEA:51204"/>
        <dbReference type="ChEBI" id="CHEBI:15378"/>
        <dbReference type="ChEBI" id="CHEBI:57783"/>
        <dbReference type="ChEBI" id="CHEBI:58349"/>
        <dbReference type="ChEBI" id="CHEBI:90723"/>
        <dbReference type="ChEBI" id="CHEBI:133974"/>
    </reaction>
    <physiologicalReaction direction="left-to-right" evidence="30">
        <dbReference type="Rhea" id="RHEA:51205"/>
    </physiologicalReaction>
</comment>
<name>A0AAV2NTB2_9HYME</name>
<evidence type="ECO:0000256" key="11">
    <source>
        <dbReference type="ARBA" id="ARBA00022857"/>
    </source>
</evidence>
<sequence>MLKTVPRVLSSRNDLIAIAIARYITSDNKVGARDSQQANRFNSTSSPIRKKSTQTTRMVKAKKYVLVKHFVNDPKPTDLKLVEEELPPLKNEEYLVEAEYLSVDPYMRPYVQRYPLGSTMIGGQVAKIVESKNPNYPVGKRIVGYLGWRTHTIINPKIIDETDMMQQRPYILPDIGDLSPSLGLGVLGMPGNSAYFGLMEICKPKSGETIVISAAAGAVGSHVGQIAKNLGLTVIGICGSDEKCKWLKELGFDATINYKTAPVAETLRKVAPQGVDCYFDNVGGEISSTVIYQMNPFGRIAVCGGISTYNEDALSLPKCTVLQPAIIINQLRMEGLVIWHWLNRWNEGIEQNLQWIREGKLRYRETVTKGFENMFDAFIGILHGENFGKAIVQV</sequence>
<comment type="catalytic activity">
    <reaction evidence="31">
        <text>(5S,12S)-dihydroxy-(6E,10E,12E,14Z)-eicosatetraenoate + NADP(+) = 12-oxo-(5S)-hydroxy-(6E,8E,10E,14Z)-eicosatetraenoate + NADPH + H(+)</text>
        <dbReference type="Rhea" id="RHEA:51212"/>
        <dbReference type="ChEBI" id="CHEBI:15378"/>
        <dbReference type="ChEBI" id="CHEBI:57783"/>
        <dbReference type="ChEBI" id="CHEBI:58349"/>
        <dbReference type="ChEBI" id="CHEBI:133974"/>
        <dbReference type="ChEBI" id="CHEBI:133975"/>
    </reaction>
    <physiologicalReaction direction="left-to-right" evidence="31">
        <dbReference type="Rhea" id="RHEA:51213"/>
    </physiologicalReaction>
</comment>
<evidence type="ECO:0000259" key="36">
    <source>
        <dbReference type="SMART" id="SM00829"/>
    </source>
</evidence>
<comment type="catalytic activity">
    <reaction evidence="27">
        <text>13,14-dihydro-15-oxo-PGF2alpha + NADP(+) = 15-oxoprostaglandin F2alpha + NADPH + H(+)</text>
        <dbReference type="Rhea" id="RHEA:50588"/>
        <dbReference type="ChEBI" id="CHEBI:15378"/>
        <dbReference type="ChEBI" id="CHEBI:57783"/>
        <dbReference type="ChEBI" id="CHEBI:58349"/>
        <dbReference type="ChEBI" id="CHEBI:133374"/>
        <dbReference type="ChEBI" id="CHEBI:133409"/>
    </reaction>
    <physiologicalReaction direction="right-to-left" evidence="27">
        <dbReference type="Rhea" id="RHEA:50590"/>
    </physiologicalReaction>
</comment>
<comment type="catalytic activity">
    <reaction evidence="26">
        <text>nonan-2-one + NADP(+) = (3E)-nonen-2-one + NADPH + H(+)</text>
        <dbReference type="Rhea" id="RHEA:50616"/>
        <dbReference type="ChEBI" id="CHEBI:15378"/>
        <dbReference type="ChEBI" id="CHEBI:57783"/>
        <dbReference type="ChEBI" id="CHEBI:58349"/>
        <dbReference type="ChEBI" id="CHEBI:77927"/>
        <dbReference type="ChEBI" id="CHEBI:133457"/>
    </reaction>
    <physiologicalReaction direction="right-to-left" evidence="26">
        <dbReference type="Rhea" id="RHEA:50618"/>
    </physiologicalReaction>
</comment>
<evidence type="ECO:0000256" key="5">
    <source>
        <dbReference type="ARBA" id="ARBA00012410"/>
    </source>
</evidence>
<evidence type="ECO:0000256" key="8">
    <source>
        <dbReference type="ARBA" id="ARBA00022501"/>
    </source>
</evidence>
<evidence type="ECO:0000256" key="10">
    <source>
        <dbReference type="ARBA" id="ARBA00022832"/>
    </source>
</evidence>
<organism evidence="37 38">
    <name type="scientific">Lasius platythorax</name>
    <dbReference type="NCBI Taxonomy" id="488582"/>
    <lineage>
        <taxon>Eukaryota</taxon>
        <taxon>Metazoa</taxon>
        <taxon>Ecdysozoa</taxon>
        <taxon>Arthropoda</taxon>
        <taxon>Hexapoda</taxon>
        <taxon>Insecta</taxon>
        <taxon>Pterygota</taxon>
        <taxon>Neoptera</taxon>
        <taxon>Endopterygota</taxon>
        <taxon>Hymenoptera</taxon>
        <taxon>Apocrita</taxon>
        <taxon>Aculeata</taxon>
        <taxon>Formicoidea</taxon>
        <taxon>Formicidae</taxon>
        <taxon>Formicinae</taxon>
        <taxon>Lasius</taxon>
        <taxon>Lasius</taxon>
    </lineage>
</organism>
<evidence type="ECO:0000256" key="23">
    <source>
        <dbReference type="ARBA" id="ARBA00047871"/>
    </source>
</evidence>
<evidence type="ECO:0000256" key="30">
    <source>
        <dbReference type="ARBA" id="ARBA00048953"/>
    </source>
</evidence>
<evidence type="ECO:0000256" key="28">
    <source>
        <dbReference type="ARBA" id="ARBA00048387"/>
    </source>
</evidence>
<evidence type="ECO:0000256" key="6">
    <source>
        <dbReference type="ARBA" id="ARBA00020651"/>
    </source>
</evidence>
<keyword evidence="7" id="KW-0963">Cytoplasm</keyword>
<evidence type="ECO:0000256" key="14">
    <source>
        <dbReference type="ARBA" id="ARBA00023098"/>
    </source>
</evidence>
<evidence type="ECO:0000256" key="18">
    <source>
        <dbReference type="ARBA" id="ARBA00032297"/>
    </source>
</evidence>
<evidence type="ECO:0000256" key="4">
    <source>
        <dbReference type="ARBA" id="ARBA00011981"/>
    </source>
</evidence>
<evidence type="ECO:0000256" key="33">
    <source>
        <dbReference type="ARBA" id="ARBA00049179"/>
    </source>
</evidence>
<proteinExistence type="inferred from homology"/>
<dbReference type="GO" id="GO:0006693">
    <property type="term" value="P:prostaglandin metabolic process"/>
    <property type="evidence" value="ECO:0007669"/>
    <property type="project" value="UniProtKB-KW"/>
</dbReference>
<dbReference type="EMBL" id="OZ034826">
    <property type="protein sequence ID" value="CAL1682317.1"/>
    <property type="molecule type" value="Genomic_DNA"/>
</dbReference>
<comment type="catalytic activity">
    <reaction evidence="21">
        <text>decanal + NADP(+) = (2E)-decenal + NADPH + H(+)</text>
        <dbReference type="Rhea" id="RHEA:50612"/>
        <dbReference type="ChEBI" id="CHEBI:15378"/>
        <dbReference type="ChEBI" id="CHEBI:31457"/>
        <dbReference type="ChEBI" id="CHEBI:57783"/>
        <dbReference type="ChEBI" id="CHEBI:58349"/>
        <dbReference type="ChEBI" id="CHEBI:133455"/>
    </reaction>
    <physiologicalReaction direction="right-to-left" evidence="21">
        <dbReference type="Rhea" id="RHEA:50614"/>
    </physiologicalReaction>
</comment>
<feature type="compositionally biased region" description="Polar residues" evidence="35">
    <location>
        <begin position="34"/>
        <end position="54"/>
    </location>
</feature>
<evidence type="ECO:0000256" key="15">
    <source>
        <dbReference type="ARBA" id="ARBA00023278"/>
    </source>
</evidence>
<evidence type="ECO:0000256" key="9">
    <source>
        <dbReference type="ARBA" id="ARBA00022553"/>
    </source>
</evidence>
<dbReference type="InterPro" id="IPR045010">
    <property type="entry name" value="MDR_fam"/>
</dbReference>
<comment type="catalytic activity">
    <reaction evidence="32">
        <text>13,14-dihydro-15-oxo-prostaglandin E1 + NADP(+) = 15-oxoprostaglandin E1 + NADPH + H(+)</text>
        <dbReference type="Rhea" id="RHEA:50584"/>
        <dbReference type="ChEBI" id="CHEBI:15378"/>
        <dbReference type="ChEBI" id="CHEBI:57401"/>
        <dbReference type="ChEBI" id="CHEBI:57783"/>
        <dbReference type="ChEBI" id="CHEBI:58349"/>
        <dbReference type="ChEBI" id="CHEBI:133408"/>
    </reaction>
    <physiologicalReaction direction="right-to-left" evidence="32">
        <dbReference type="Rhea" id="RHEA:50586"/>
    </physiologicalReaction>
</comment>
<dbReference type="InterPro" id="IPR020843">
    <property type="entry name" value="ER"/>
</dbReference>
<gene>
    <name evidence="37" type="ORF">LPLAT_LOCUS8155</name>
</gene>
<dbReference type="Pfam" id="PF00107">
    <property type="entry name" value="ADH_zinc_N"/>
    <property type="match status" value="1"/>
</dbReference>
<keyword evidence="11" id="KW-0521">NADP</keyword>
<dbReference type="SUPFAM" id="SSF51735">
    <property type="entry name" value="NAD(P)-binding Rossmann-fold domains"/>
    <property type="match status" value="1"/>
</dbReference>
<evidence type="ECO:0000256" key="20">
    <source>
        <dbReference type="ARBA" id="ARBA00047461"/>
    </source>
</evidence>
<comment type="catalytic activity">
    <reaction evidence="22">
        <text>pentan-2-one + NADP(+) = (E)-pent-3-en-2-one + NADPH + H(+)</text>
        <dbReference type="Rhea" id="RHEA:50788"/>
        <dbReference type="ChEBI" id="CHEBI:15378"/>
        <dbReference type="ChEBI" id="CHEBI:16472"/>
        <dbReference type="ChEBI" id="CHEBI:57783"/>
        <dbReference type="ChEBI" id="CHEBI:58349"/>
        <dbReference type="ChEBI" id="CHEBI:145276"/>
    </reaction>
    <physiologicalReaction direction="right-to-left" evidence="22">
        <dbReference type="Rhea" id="RHEA:50790"/>
    </physiologicalReaction>
</comment>
<evidence type="ECO:0000256" key="16">
    <source>
        <dbReference type="ARBA" id="ARBA00031851"/>
    </source>
</evidence>
<evidence type="ECO:0000256" key="2">
    <source>
        <dbReference type="ARBA" id="ARBA00010460"/>
    </source>
</evidence>
<comment type="catalytic activity">
    <reaction evidence="25">
        <text>dodecanal + NADP(+) = (2E)-dodecenal + NADPH + H(+)</text>
        <dbReference type="Rhea" id="RHEA:50784"/>
        <dbReference type="ChEBI" id="CHEBI:15378"/>
        <dbReference type="ChEBI" id="CHEBI:27836"/>
        <dbReference type="ChEBI" id="CHEBI:57783"/>
        <dbReference type="ChEBI" id="CHEBI:58349"/>
        <dbReference type="ChEBI" id="CHEBI:133741"/>
    </reaction>
    <physiologicalReaction direction="right-to-left" evidence="25">
        <dbReference type="Rhea" id="RHEA:50786"/>
    </physiologicalReaction>
</comment>
<keyword evidence="38" id="KW-1185">Reference proteome</keyword>
<comment type="catalytic activity">
    <reaction evidence="29">
        <text>20-hydroxy-leukotriene B4 + NADP(+) = 12-oxo-20-hydroxy-leukotriene B4 + NADPH + H(+)</text>
        <dbReference type="Rhea" id="RHEA:51208"/>
        <dbReference type="ChEBI" id="CHEBI:15378"/>
        <dbReference type="ChEBI" id="CHEBI:57460"/>
        <dbReference type="ChEBI" id="CHEBI:57783"/>
        <dbReference type="ChEBI" id="CHEBI:58349"/>
        <dbReference type="ChEBI" id="CHEBI:133346"/>
    </reaction>
    <physiologicalReaction direction="left-to-right" evidence="29">
        <dbReference type="Rhea" id="RHEA:51209"/>
    </physiologicalReaction>
</comment>
<evidence type="ECO:0000256" key="1">
    <source>
        <dbReference type="ARBA" id="ARBA00004496"/>
    </source>
</evidence>
<accession>A0AAV2NTB2</accession>
<reference evidence="37" key="1">
    <citation type="submission" date="2024-04" db="EMBL/GenBank/DDBJ databases">
        <authorList>
            <consortium name="Molecular Ecology Group"/>
        </authorList>
    </citation>
    <scope>NUCLEOTIDE SEQUENCE</scope>
</reference>
<comment type="subunit">
    <text evidence="3">Monomer or homodimer.</text>
</comment>
<evidence type="ECO:0000256" key="3">
    <source>
        <dbReference type="ARBA" id="ARBA00011852"/>
    </source>
</evidence>
<dbReference type="SMART" id="SM00829">
    <property type="entry name" value="PKS_ER"/>
    <property type="match status" value="1"/>
</dbReference>
<dbReference type="CDD" id="cd08294">
    <property type="entry name" value="leukotriene_B4_DH_like"/>
    <property type="match status" value="1"/>
</dbReference>
<dbReference type="PANTHER" id="PTHR43205:SF7">
    <property type="entry name" value="PROSTAGLANDIN REDUCTASE 1"/>
    <property type="match status" value="1"/>
</dbReference>
<dbReference type="Pfam" id="PF16884">
    <property type="entry name" value="ADH_N_2"/>
    <property type="match status" value="1"/>
</dbReference>
<dbReference type="AlphaFoldDB" id="A0AAV2NTB2"/>
<keyword evidence="14" id="KW-0443">Lipid metabolism</keyword>
<evidence type="ECO:0000313" key="37">
    <source>
        <dbReference type="EMBL" id="CAL1682317.1"/>
    </source>
</evidence>
<evidence type="ECO:0000256" key="34">
    <source>
        <dbReference type="ARBA" id="ARBA00049368"/>
    </source>
</evidence>
<keyword evidence="15" id="KW-0379">Hydroxylation</keyword>
<comment type="catalytic activity">
    <reaction evidence="28">
        <text>4-hydroxynonanal + NADP(+) = (E)-4-hydroxynon-2-enal + NADPH + H(+)</text>
        <dbReference type="Rhea" id="RHEA:64736"/>
        <dbReference type="ChEBI" id="CHEBI:15378"/>
        <dbReference type="ChEBI" id="CHEBI:57783"/>
        <dbReference type="ChEBI" id="CHEBI:58349"/>
        <dbReference type="ChEBI" id="CHEBI:58968"/>
        <dbReference type="ChEBI" id="CHEBI:156112"/>
    </reaction>
    <physiologicalReaction direction="right-to-left" evidence="28">
        <dbReference type="Rhea" id="RHEA:64738"/>
    </physiologicalReaction>
</comment>
<evidence type="ECO:0000256" key="17">
    <source>
        <dbReference type="ARBA" id="ARBA00032255"/>
    </source>
</evidence>
<dbReference type="SUPFAM" id="SSF50129">
    <property type="entry name" value="GroES-like"/>
    <property type="match status" value="2"/>
</dbReference>
<evidence type="ECO:0000256" key="32">
    <source>
        <dbReference type="ARBA" id="ARBA00049070"/>
    </source>
</evidence>
<comment type="subcellular location">
    <subcellularLocation>
        <location evidence="1">Cytoplasm</location>
    </subcellularLocation>
</comment>
<keyword evidence="8" id="KW-0644">Prostaglandin metabolism</keyword>
<comment type="catalytic activity">
    <reaction evidence="33">
        <text>an n-alkanal + NADP(+) = an alk-2-enal + NADPH + H(+)</text>
        <dbReference type="Rhea" id="RHEA:13737"/>
        <dbReference type="ChEBI" id="CHEBI:12834"/>
        <dbReference type="ChEBI" id="CHEBI:13757"/>
        <dbReference type="ChEBI" id="CHEBI:15378"/>
        <dbReference type="ChEBI" id="CHEBI:57783"/>
        <dbReference type="ChEBI" id="CHEBI:58349"/>
        <dbReference type="EC" id="1.3.1.74"/>
    </reaction>
    <physiologicalReaction direction="right-to-left" evidence="33">
        <dbReference type="Rhea" id="RHEA:13739"/>
    </physiologicalReaction>
</comment>
<comment type="catalytic activity">
    <reaction evidence="20">
        <text>octanal + NADP(+) = (2E)-octenal + NADPH + H(+)</text>
        <dbReference type="Rhea" id="RHEA:50780"/>
        <dbReference type="ChEBI" id="CHEBI:15378"/>
        <dbReference type="ChEBI" id="CHEBI:17935"/>
        <dbReference type="ChEBI" id="CHEBI:57783"/>
        <dbReference type="ChEBI" id="CHEBI:58349"/>
        <dbReference type="ChEBI" id="CHEBI:61748"/>
    </reaction>
    <physiologicalReaction direction="right-to-left" evidence="20">
        <dbReference type="Rhea" id="RHEA:50782"/>
    </physiologicalReaction>
</comment>
<dbReference type="PANTHER" id="PTHR43205">
    <property type="entry name" value="PROSTAGLANDIN REDUCTASE"/>
    <property type="match status" value="1"/>
</dbReference>
<evidence type="ECO:0000256" key="13">
    <source>
        <dbReference type="ARBA" id="ARBA00023002"/>
    </source>
</evidence>
<keyword evidence="13" id="KW-0560">Oxidoreductase</keyword>
<keyword evidence="12" id="KW-0007">Acetylation</keyword>
<evidence type="ECO:0000256" key="26">
    <source>
        <dbReference type="ARBA" id="ARBA00048066"/>
    </source>
</evidence>
<evidence type="ECO:0000256" key="24">
    <source>
        <dbReference type="ARBA" id="ARBA00047878"/>
    </source>
</evidence>
<dbReference type="GO" id="GO:0005737">
    <property type="term" value="C:cytoplasm"/>
    <property type="evidence" value="ECO:0007669"/>
    <property type="project" value="UniProtKB-SubCell"/>
</dbReference>
<dbReference type="Gene3D" id="3.40.50.720">
    <property type="entry name" value="NAD(P)-binding Rossmann-like Domain"/>
    <property type="match status" value="1"/>
</dbReference>
<dbReference type="InterPro" id="IPR041694">
    <property type="entry name" value="ADH_N_2"/>
</dbReference>
<evidence type="ECO:0000256" key="25">
    <source>
        <dbReference type="ARBA" id="ARBA00047903"/>
    </source>
</evidence>
<comment type="catalytic activity">
    <reaction evidence="23">
        <text>leukotriene B4 + NADP(+) = 12-oxo-leukotriene B4 + NADPH + H(+)</text>
        <dbReference type="Rhea" id="RHEA:50608"/>
        <dbReference type="ChEBI" id="CHEBI:15378"/>
        <dbReference type="ChEBI" id="CHEBI:57461"/>
        <dbReference type="ChEBI" id="CHEBI:57783"/>
        <dbReference type="ChEBI" id="CHEBI:58349"/>
        <dbReference type="ChEBI" id="CHEBI:133309"/>
    </reaction>
    <physiologicalReaction direction="left-to-right" evidence="23">
        <dbReference type="Rhea" id="RHEA:50609"/>
    </physiologicalReaction>
</comment>
<evidence type="ECO:0000256" key="12">
    <source>
        <dbReference type="ARBA" id="ARBA00022990"/>
    </source>
</evidence>
<keyword evidence="9" id="KW-0597">Phosphoprotein</keyword>
<comment type="similarity">
    <text evidence="2">Belongs to the NADP-dependent oxidoreductase L4BD family.</text>
</comment>
<feature type="region of interest" description="Disordered" evidence="35">
    <location>
        <begin position="31"/>
        <end position="54"/>
    </location>
</feature>
<dbReference type="InterPro" id="IPR011032">
    <property type="entry name" value="GroES-like_sf"/>
</dbReference>